<reference evidence="3" key="1">
    <citation type="submission" date="2022-10" db="EMBL/GenBank/DDBJ databases">
        <authorList>
            <person name="Mo P."/>
        </authorList>
    </citation>
    <scope>NUCLEOTIDE SEQUENCE</scope>
    <source>
        <strain evidence="3">HUAS 13-4</strain>
    </source>
</reference>
<sequence>MRAIRLASAAMLGVSALALTACTTAVARGGEAGAGNSGFSYNLEPAAVAPGGRINLPVRGCNQDAKVFSGAFDDVTIPRGRNSATVTVGRNALPGTTFDVLFQCGHQAGHRQLVMAAGRDDRDEESRDEGSGRGRGEAERPQHGVHAGEGGSIGGFDLKKTGLGAALVLVSVGTAWHLTRRRGRGSTS</sequence>
<dbReference type="EMBL" id="CP106793">
    <property type="protein sequence ID" value="UXY18263.1"/>
    <property type="molecule type" value="Genomic_DNA"/>
</dbReference>
<protein>
    <recommendedName>
        <fullName evidence="5">Lipoprotein</fullName>
    </recommendedName>
</protein>
<feature type="signal peptide" evidence="2">
    <location>
        <begin position="1"/>
        <end position="27"/>
    </location>
</feature>
<keyword evidence="4" id="KW-1185">Reference proteome</keyword>
<evidence type="ECO:0008006" key="5">
    <source>
        <dbReference type="Google" id="ProtNLM"/>
    </source>
</evidence>
<evidence type="ECO:0000256" key="1">
    <source>
        <dbReference type="SAM" id="MobiDB-lite"/>
    </source>
</evidence>
<organism evidence="3 4">
    <name type="scientific">Streptomyces cynarae</name>
    <dbReference type="NCBI Taxonomy" id="2981134"/>
    <lineage>
        <taxon>Bacteria</taxon>
        <taxon>Bacillati</taxon>
        <taxon>Actinomycetota</taxon>
        <taxon>Actinomycetes</taxon>
        <taxon>Kitasatosporales</taxon>
        <taxon>Streptomycetaceae</taxon>
        <taxon>Streptomyces</taxon>
    </lineage>
</organism>
<proteinExistence type="predicted"/>
<evidence type="ECO:0000313" key="3">
    <source>
        <dbReference type="EMBL" id="UXY18263.1"/>
    </source>
</evidence>
<dbReference type="PROSITE" id="PS51257">
    <property type="entry name" value="PROKAR_LIPOPROTEIN"/>
    <property type="match status" value="1"/>
</dbReference>
<accession>A0ABY6DX40</accession>
<name>A0ABY6DX40_9ACTN</name>
<dbReference type="RefSeq" id="WP_263228517.1">
    <property type="nucleotide sequence ID" value="NZ_CP106793.1"/>
</dbReference>
<evidence type="ECO:0000256" key="2">
    <source>
        <dbReference type="SAM" id="SignalP"/>
    </source>
</evidence>
<dbReference type="Proteomes" id="UP001061298">
    <property type="component" value="Chromosome"/>
</dbReference>
<evidence type="ECO:0000313" key="4">
    <source>
        <dbReference type="Proteomes" id="UP001061298"/>
    </source>
</evidence>
<feature type="region of interest" description="Disordered" evidence="1">
    <location>
        <begin position="116"/>
        <end position="152"/>
    </location>
</feature>
<feature type="chain" id="PRO_5046880056" description="Lipoprotein" evidence="2">
    <location>
        <begin position="28"/>
        <end position="188"/>
    </location>
</feature>
<gene>
    <name evidence="3" type="ORF">N8I84_05640</name>
</gene>
<keyword evidence="2" id="KW-0732">Signal</keyword>
<feature type="compositionally biased region" description="Basic and acidic residues" evidence="1">
    <location>
        <begin position="118"/>
        <end position="142"/>
    </location>
</feature>